<feature type="coiled-coil region" evidence="1">
    <location>
        <begin position="137"/>
        <end position="164"/>
    </location>
</feature>
<feature type="compositionally biased region" description="Polar residues" evidence="2">
    <location>
        <begin position="414"/>
        <end position="428"/>
    </location>
</feature>
<accession>A0ABM3UPZ7</accession>
<feature type="region of interest" description="Disordered" evidence="2">
    <location>
        <begin position="283"/>
        <end position="325"/>
    </location>
</feature>
<feature type="compositionally biased region" description="Polar residues" evidence="2">
    <location>
        <begin position="283"/>
        <end position="297"/>
    </location>
</feature>
<name>A0ABM3UPZ7_MUSDO</name>
<evidence type="ECO:0000313" key="4">
    <source>
        <dbReference type="Proteomes" id="UP001652621"/>
    </source>
</evidence>
<keyword evidence="3" id="KW-0732">Signal</keyword>
<feature type="chain" id="PRO_5046765717" evidence="3">
    <location>
        <begin position="22"/>
        <end position="507"/>
    </location>
</feature>
<evidence type="ECO:0000256" key="1">
    <source>
        <dbReference type="SAM" id="Coils"/>
    </source>
</evidence>
<feature type="signal peptide" evidence="3">
    <location>
        <begin position="1"/>
        <end position="21"/>
    </location>
</feature>
<sequence length="507" mass="58442">MQAKFLILLFMLTVLGRVARAQYGRGEAHVNPEDTGYTPANARDPSKTFKPAILRTELRFGRNLDPEKVRVVTVKSDKGDDVELLVGKNSRRARVGQTQSFFVRSSDVRKPEQLRSAKKSSNPEDLLLAHSPALLKQQELSNEAKAYQQRKEDAEARLKQLEQIKLIKAQSWRQQEDMVNPWSSRPRAARRIRFEDDTPNHTFQNMENIYFQQQQQQQQQQQFYQARANTRPYSYGTLERPHNFSFPSEKSVITYQTYRQEQQQPQWQPMEVRNGNYRQATVSYTPERSYSQQSSPRDNFERNSRHVPSAGGNENNFHEENRQHKVPVNLITKKNYAPAKRTHIRVPAPIVVTSSTAVQQSSAPLQQPMKQQEQSRPQPPQQPQIQYDFVPQPARQQQQQQQPQQQKLQKREQYSSVPQAHATSSASLTFIESDELPSKSFTRSPQTSATTTVVDGPAVTVIEGIRVPDAPEDKVKTWRNARVLNNQLVPYPEGYTPPKVQIQTFDR</sequence>
<dbReference type="Proteomes" id="UP001652621">
    <property type="component" value="Unplaced"/>
</dbReference>
<proteinExistence type="predicted"/>
<evidence type="ECO:0000256" key="3">
    <source>
        <dbReference type="SAM" id="SignalP"/>
    </source>
</evidence>
<feature type="region of interest" description="Disordered" evidence="2">
    <location>
        <begin position="355"/>
        <end position="428"/>
    </location>
</feature>
<evidence type="ECO:0000313" key="5">
    <source>
        <dbReference type="RefSeq" id="XP_058975574.1"/>
    </source>
</evidence>
<keyword evidence="4" id="KW-1185">Reference proteome</keyword>
<gene>
    <name evidence="5" type="primary">LOC131801228</name>
</gene>
<keyword evidence="1" id="KW-0175">Coiled coil</keyword>
<organism evidence="4 5">
    <name type="scientific">Musca domestica</name>
    <name type="common">House fly</name>
    <dbReference type="NCBI Taxonomy" id="7370"/>
    <lineage>
        <taxon>Eukaryota</taxon>
        <taxon>Metazoa</taxon>
        <taxon>Ecdysozoa</taxon>
        <taxon>Arthropoda</taxon>
        <taxon>Hexapoda</taxon>
        <taxon>Insecta</taxon>
        <taxon>Pterygota</taxon>
        <taxon>Neoptera</taxon>
        <taxon>Endopterygota</taxon>
        <taxon>Diptera</taxon>
        <taxon>Brachycera</taxon>
        <taxon>Muscomorpha</taxon>
        <taxon>Muscoidea</taxon>
        <taxon>Muscidae</taxon>
        <taxon>Musca</taxon>
    </lineage>
</organism>
<dbReference type="RefSeq" id="XP_058975574.1">
    <property type="nucleotide sequence ID" value="XM_059119591.1"/>
</dbReference>
<reference evidence="5" key="1">
    <citation type="submission" date="2025-08" db="UniProtKB">
        <authorList>
            <consortium name="RefSeq"/>
        </authorList>
    </citation>
    <scope>IDENTIFICATION</scope>
    <source>
        <strain evidence="5">Aabys</strain>
        <tissue evidence="5">Whole body</tissue>
    </source>
</reference>
<feature type="compositionally biased region" description="Low complexity" evidence="2">
    <location>
        <begin position="392"/>
        <end position="407"/>
    </location>
</feature>
<evidence type="ECO:0000256" key="2">
    <source>
        <dbReference type="SAM" id="MobiDB-lite"/>
    </source>
</evidence>
<protein>
    <submittedName>
        <fullName evidence="5">Uncharacterized protein LOC131801228</fullName>
    </submittedName>
</protein>
<dbReference type="GeneID" id="131801228"/>